<dbReference type="PANTHER" id="PTHR10778:SF13">
    <property type="entry name" value="ADENOSINE 3'-PHOSPHO 5'-PHOSPHOSULFATE TRANSPORTER 1"/>
    <property type="match status" value="1"/>
</dbReference>
<feature type="transmembrane region" description="Helical" evidence="9">
    <location>
        <begin position="149"/>
        <end position="169"/>
    </location>
</feature>
<feature type="transmembrane region" description="Helical" evidence="9">
    <location>
        <begin position="337"/>
        <end position="358"/>
    </location>
</feature>
<feature type="transmembrane region" description="Helical" evidence="9">
    <location>
        <begin position="283"/>
        <end position="301"/>
    </location>
</feature>
<keyword evidence="5 9" id="KW-1133">Transmembrane helix</keyword>
<dbReference type="PANTHER" id="PTHR10778">
    <property type="entry name" value="SOLUTE CARRIER FAMILY 35 MEMBER B"/>
    <property type="match status" value="1"/>
</dbReference>
<comment type="subcellular location">
    <subcellularLocation>
        <location evidence="1">Membrane</location>
        <topology evidence="1">Multi-pass membrane protein</topology>
    </subcellularLocation>
</comment>
<evidence type="ECO:0000313" key="11">
    <source>
        <dbReference type="Proteomes" id="UP001620645"/>
    </source>
</evidence>
<gene>
    <name evidence="10" type="ORF">niasHS_011042</name>
</gene>
<dbReference type="GO" id="GO:0016020">
    <property type="term" value="C:membrane"/>
    <property type="evidence" value="ECO:0007669"/>
    <property type="project" value="UniProtKB-SubCell"/>
</dbReference>
<dbReference type="InterPro" id="IPR013657">
    <property type="entry name" value="SCL35B1-4/HUT1"/>
</dbReference>
<dbReference type="Pfam" id="PF08449">
    <property type="entry name" value="UAA"/>
    <property type="match status" value="1"/>
</dbReference>
<name>A0ABD2IZD4_HETSC</name>
<dbReference type="Proteomes" id="UP001620645">
    <property type="component" value="Unassembled WGS sequence"/>
</dbReference>
<feature type="transmembrane region" description="Helical" evidence="9">
    <location>
        <begin position="467"/>
        <end position="486"/>
    </location>
</feature>
<comment type="caution">
    <text evidence="10">The sequence shown here is derived from an EMBL/GenBank/DDBJ whole genome shotgun (WGS) entry which is preliminary data.</text>
</comment>
<evidence type="ECO:0000256" key="1">
    <source>
        <dbReference type="ARBA" id="ARBA00004141"/>
    </source>
</evidence>
<reference evidence="10 11" key="1">
    <citation type="submission" date="2024-10" db="EMBL/GenBank/DDBJ databases">
        <authorList>
            <person name="Kim D."/>
        </authorList>
    </citation>
    <scope>NUCLEOTIDE SEQUENCE [LARGE SCALE GENOMIC DNA]</scope>
    <source>
        <strain evidence="10">Taebaek</strain>
    </source>
</reference>
<feature type="transmembrane region" description="Helical" evidence="9">
    <location>
        <begin position="195"/>
        <end position="214"/>
    </location>
</feature>
<dbReference type="SUPFAM" id="SSF103481">
    <property type="entry name" value="Multidrug resistance efflux transporter EmrE"/>
    <property type="match status" value="1"/>
</dbReference>
<sequence length="504" mass="56582">MLRRLIYPHNLHLSLSKCAHIKMANSSTFALLFPSSDDPSADVFWLFRLLPTLTAYGTLLLLGHFLVRCIRKEAKRNSNVFRRHFLLRLLRQFAVGQSAELRTGQSAKERGTLSEKEQLRDGAEDEEGGRICSVGGTAQLRRRKSLADCLSVSVCFAGIQVTLICMGFFQERIVTRGYPHRMEPKRTDFFRDTQFLVLSNRIVALALSGAYLFVTRKAQPPHVAPLYLHSFSSFSNVIASWCQYEALKYVSFPAQTVCKASKIVPTMLMGILLRGQRYSTSQYAFALTLVLGTSVFFLATSSDSSHFTSASGTSHFEKPFEKEEKSLFIALAHTLRAYSNAVSGFFLMLGYLLFDAFTPNWQKKLLEQPPRISCSQMMFCVNAFSVLICLVPLLQQWTLPSSVHFLFVHESVLVDCLFLSLGSSLGQVFIYLTIQNFGPVVLSVIMTLRQIFSIILSSLYFVHPINLQGFCGLFLVFGAIFFDACNKHSKSGGGRRTRTESATN</sequence>
<keyword evidence="6 9" id="KW-0472">Membrane</keyword>
<dbReference type="AlphaFoldDB" id="A0ABD2IZD4"/>
<dbReference type="EMBL" id="JBICCN010000254">
    <property type="protein sequence ID" value="KAL3083240.1"/>
    <property type="molecule type" value="Genomic_DNA"/>
</dbReference>
<organism evidence="10 11">
    <name type="scientific">Heterodera schachtii</name>
    <name type="common">Sugarbeet cyst nematode worm</name>
    <name type="synonym">Tylenchus schachtii</name>
    <dbReference type="NCBI Taxonomy" id="97005"/>
    <lineage>
        <taxon>Eukaryota</taxon>
        <taxon>Metazoa</taxon>
        <taxon>Ecdysozoa</taxon>
        <taxon>Nematoda</taxon>
        <taxon>Chromadorea</taxon>
        <taxon>Rhabditida</taxon>
        <taxon>Tylenchina</taxon>
        <taxon>Tylenchomorpha</taxon>
        <taxon>Tylenchoidea</taxon>
        <taxon>Heteroderidae</taxon>
        <taxon>Heteroderinae</taxon>
        <taxon>Heterodera</taxon>
    </lineage>
</organism>
<feature type="transmembrane region" description="Helical" evidence="9">
    <location>
        <begin position="43"/>
        <end position="67"/>
    </location>
</feature>
<feature type="region of interest" description="Disordered" evidence="8">
    <location>
        <begin position="104"/>
        <end position="124"/>
    </location>
</feature>
<dbReference type="GO" id="GO:0012505">
    <property type="term" value="C:endomembrane system"/>
    <property type="evidence" value="ECO:0007669"/>
    <property type="project" value="UniProtKB-ARBA"/>
</dbReference>
<evidence type="ECO:0000256" key="3">
    <source>
        <dbReference type="ARBA" id="ARBA00022448"/>
    </source>
</evidence>
<evidence type="ECO:0000256" key="5">
    <source>
        <dbReference type="ARBA" id="ARBA00022989"/>
    </source>
</evidence>
<proteinExistence type="inferred from homology"/>
<keyword evidence="3" id="KW-0813">Transport</keyword>
<feature type="compositionally biased region" description="Basic and acidic residues" evidence="8">
    <location>
        <begin position="107"/>
        <end position="122"/>
    </location>
</feature>
<evidence type="ECO:0000256" key="2">
    <source>
        <dbReference type="ARBA" id="ARBA00010694"/>
    </source>
</evidence>
<accession>A0ABD2IZD4</accession>
<evidence type="ECO:0000256" key="9">
    <source>
        <dbReference type="SAM" id="Phobius"/>
    </source>
</evidence>
<keyword evidence="11" id="KW-1185">Reference proteome</keyword>
<evidence type="ECO:0000256" key="8">
    <source>
        <dbReference type="SAM" id="MobiDB-lite"/>
    </source>
</evidence>
<evidence type="ECO:0000256" key="7">
    <source>
        <dbReference type="ARBA" id="ARBA00039668"/>
    </source>
</evidence>
<evidence type="ECO:0000256" key="4">
    <source>
        <dbReference type="ARBA" id="ARBA00022692"/>
    </source>
</evidence>
<evidence type="ECO:0000256" key="6">
    <source>
        <dbReference type="ARBA" id="ARBA00023136"/>
    </source>
</evidence>
<feature type="transmembrane region" description="Helical" evidence="9">
    <location>
        <begin position="379"/>
        <end position="399"/>
    </location>
</feature>
<protein>
    <recommendedName>
        <fullName evidence="7">Adenosine 3'-phospho 5'-phosphosulfate transporter 1</fullName>
    </recommendedName>
</protein>
<comment type="similarity">
    <text evidence="2">Belongs to the nucleotide-sugar transporter family. SLC35B subfamily.</text>
</comment>
<evidence type="ECO:0000313" key="10">
    <source>
        <dbReference type="EMBL" id="KAL3083240.1"/>
    </source>
</evidence>
<keyword evidence="4 9" id="KW-0812">Transmembrane</keyword>
<dbReference type="InterPro" id="IPR037185">
    <property type="entry name" value="EmrE-like"/>
</dbReference>